<evidence type="ECO:0008006" key="4">
    <source>
        <dbReference type="Google" id="ProtNLM"/>
    </source>
</evidence>
<accession>A0ABR6TI56</accession>
<organism evidence="2 3">
    <name type="scientific">Peptostreptococcus canis</name>
    <dbReference type="NCBI Taxonomy" id="1159213"/>
    <lineage>
        <taxon>Bacteria</taxon>
        <taxon>Bacillati</taxon>
        <taxon>Bacillota</taxon>
        <taxon>Clostridia</taxon>
        <taxon>Peptostreptococcales</taxon>
        <taxon>Peptostreptococcaceae</taxon>
        <taxon>Peptostreptococcus</taxon>
    </lineage>
</organism>
<sequence>MKKARNISPIGAIFGVAAVLFGSHAGGGFATGNQEVQYYVQYGWTAPVMAILAMILLTVTLREAIVMYNNKDCKNYKDLFRELWHPYEKLEILWEIYYYLMVIIAVGAVIAGAASVFQTMGLPYFLSVLLVGFVLLMLTIFGALVVSSAAGIMSIIIMVCCLLIFLTGISIKSDTIATILSERQFWGENPMKPFILIFTYAGFQSVVIPSLAASSRELLRNEKQATAAMALSFVMNAIALCLAVTMLLGWYADFKAANQMTLPTLYVATHSGNAFVAFAYKVSLFLCLISTGVTTIFGLVNRFEDHEKLGFIKTQRARRAFVACAIMVIAVLISLTGLSNIVKYGYGYCGYLGIFSIIIPFLTIGVYKNRKFKKENPDHKWELDREEMEEV</sequence>
<feature type="transmembrane region" description="Helical" evidence="1">
    <location>
        <begin position="96"/>
        <end position="118"/>
    </location>
</feature>
<keyword evidence="1" id="KW-0812">Transmembrane</keyword>
<dbReference type="PROSITE" id="PS50283">
    <property type="entry name" value="NA_SOLUT_SYMP_3"/>
    <property type="match status" value="1"/>
</dbReference>
<evidence type="ECO:0000256" key="1">
    <source>
        <dbReference type="SAM" id="Phobius"/>
    </source>
</evidence>
<dbReference type="Proteomes" id="UP000713904">
    <property type="component" value="Unassembled WGS sequence"/>
</dbReference>
<name>A0ABR6TI56_9FIRM</name>
<feature type="transmembrane region" description="Helical" evidence="1">
    <location>
        <begin position="152"/>
        <end position="171"/>
    </location>
</feature>
<keyword evidence="1" id="KW-1133">Transmembrane helix</keyword>
<feature type="transmembrane region" description="Helical" evidence="1">
    <location>
        <begin position="272"/>
        <end position="300"/>
    </location>
</feature>
<feature type="transmembrane region" description="Helical" evidence="1">
    <location>
        <begin position="191"/>
        <end position="213"/>
    </location>
</feature>
<comment type="caution">
    <text evidence="2">The sequence shown here is derived from an EMBL/GenBank/DDBJ whole genome shotgun (WGS) entry which is preliminary data.</text>
</comment>
<gene>
    <name evidence="2" type="ORF">HLB29_00170</name>
</gene>
<dbReference type="InterPro" id="IPR038728">
    <property type="entry name" value="YkvI-like"/>
</dbReference>
<feature type="transmembrane region" description="Helical" evidence="1">
    <location>
        <begin position="41"/>
        <end position="61"/>
    </location>
</feature>
<proteinExistence type="predicted"/>
<keyword evidence="1" id="KW-0472">Membrane</keyword>
<dbReference type="EMBL" id="JABGBW010000001">
    <property type="protein sequence ID" value="MBC2575098.1"/>
    <property type="molecule type" value="Genomic_DNA"/>
</dbReference>
<dbReference type="PANTHER" id="PTHR37814">
    <property type="entry name" value="CONSERVED MEMBRANE PROTEIN"/>
    <property type="match status" value="1"/>
</dbReference>
<feature type="transmembrane region" description="Helical" evidence="1">
    <location>
        <begin position="345"/>
        <end position="367"/>
    </location>
</feature>
<feature type="transmembrane region" description="Helical" evidence="1">
    <location>
        <begin position="320"/>
        <end position="339"/>
    </location>
</feature>
<evidence type="ECO:0000313" key="2">
    <source>
        <dbReference type="EMBL" id="MBC2575098.1"/>
    </source>
</evidence>
<dbReference type="InterPro" id="IPR001734">
    <property type="entry name" value="Na/solute_symporter"/>
</dbReference>
<evidence type="ECO:0000313" key="3">
    <source>
        <dbReference type="Proteomes" id="UP000713904"/>
    </source>
</evidence>
<keyword evidence="3" id="KW-1185">Reference proteome</keyword>
<feature type="transmembrane region" description="Helical" evidence="1">
    <location>
        <begin position="225"/>
        <end position="252"/>
    </location>
</feature>
<protein>
    <recommendedName>
        <fullName evidence="4">Membrane protein YkvI</fullName>
    </recommendedName>
</protein>
<feature type="transmembrane region" description="Helical" evidence="1">
    <location>
        <begin position="124"/>
        <end position="145"/>
    </location>
</feature>
<dbReference type="PANTHER" id="PTHR37814:SF1">
    <property type="entry name" value="MEMBRANE PROTEIN"/>
    <property type="match status" value="1"/>
</dbReference>
<dbReference type="RefSeq" id="WP_185623151.1">
    <property type="nucleotide sequence ID" value="NZ_JABGBW010000001.1"/>
</dbReference>
<reference evidence="2 3" key="1">
    <citation type="submission" date="2020-05" db="EMBL/GenBank/DDBJ databases">
        <title>Draft genome of xy-202 and genomic insight in genome of the genus Peptostreptococcus.</title>
        <authorList>
            <person name="Zhang Z."/>
        </authorList>
    </citation>
    <scope>NUCLEOTIDE SEQUENCE [LARGE SCALE GENOMIC DNA]</scope>
    <source>
        <strain evidence="2 3">DSM 27025</strain>
    </source>
</reference>